<reference evidence="3" key="1">
    <citation type="journal article" date="2019" name="Int. J. Syst. Evol. Microbiol.">
        <title>The Global Catalogue of Microorganisms (GCM) 10K type strain sequencing project: providing services to taxonomists for standard genome sequencing and annotation.</title>
        <authorList>
            <consortium name="The Broad Institute Genomics Platform"/>
            <consortium name="The Broad Institute Genome Sequencing Center for Infectious Disease"/>
            <person name="Wu L."/>
            <person name="Ma J."/>
        </authorList>
    </citation>
    <scope>NUCLEOTIDE SEQUENCE [LARGE SCALE GENOMIC DNA]</scope>
    <source>
        <strain evidence="3">JCM 17338</strain>
    </source>
</reference>
<comment type="caution">
    <text evidence="2">The sequence shown here is derived from an EMBL/GenBank/DDBJ whole genome shotgun (WGS) entry which is preliminary data.</text>
</comment>
<dbReference type="InterPro" id="IPR036249">
    <property type="entry name" value="Thioredoxin-like_sf"/>
</dbReference>
<keyword evidence="1" id="KW-0732">Signal</keyword>
<feature type="chain" id="PRO_5047202120" description="AhpC/TSA family protein" evidence="1">
    <location>
        <begin position="29"/>
        <end position="200"/>
    </location>
</feature>
<proteinExistence type="predicted"/>
<gene>
    <name evidence="2" type="ORF">GCM10022246_40580</name>
</gene>
<dbReference type="Gene3D" id="3.40.30.10">
    <property type="entry name" value="Glutaredoxin"/>
    <property type="match status" value="1"/>
</dbReference>
<protein>
    <recommendedName>
        <fullName evidence="4">AhpC/TSA family protein</fullName>
    </recommendedName>
</protein>
<accession>A0ABP7QLX0</accession>
<evidence type="ECO:0008006" key="4">
    <source>
        <dbReference type="Google" id="ProtNLM"/>
    </source>
</evidence>
<evidence type="ECO:0000256" key="1">
    <source>
        <dbReference type="SAM" id="SignalP"/>
    </source>
</evidence>
<sequence>MKISIVKMSTMKKIHLAVLCLITLTIVACSQAKKEKTLEEEIAEYKANQIDFSQNAKPKDFSAKATDGSTFNSKDFKGKYWAIFFYDRSYLIKSDSYDLVAELNNTHKLFGDKIPMVALINGFCDNDLELKRQIDSAQFAFTQIDNTKGPNKESKVKDNVFCTPAKIIINPAGKVVYNGCGGNTEKFNLMLTDLIKAEKL</sequence>
<dbReference type="Proteomes" id="UP001501081">
    <property type="component" value="Unassembled WGS sequence"/>
</dbReference>
<dbReference type="PROSITE" id="PS51257">
    <property type="entry name" value="PROKAR_LIPOPROTEIN"/>
    <property type="match status" value="1"/>
</dbReference>
<name>A0ABP7QLX0_9SPHI</name>
<evidence type="ECO:0000313" key="2">
    <source>
        <dbReference type="EMBL" id="GAA3984757.1"/>
    </source>
</evidence>
<feature type="signal peptide" evidence="1">
    <location>
        <begin position="1"/>
        <end position="28"/>
    </location>
</feature>
<dbReference type="SUPFAM" id="SSF52833">
    <property type="entry name" value="Thioredoxin-like"/>
    <property type="match status" value="1"/>
</dbReference>
<organism evidence="2 3">
    <name type="scientific">Pedobacter ginsengiterrae</name>
    <dbReference type="NCBI Taxonomy" id="871696"/>
    <lineage>
        <taxon>Bacteria</taxon>
        <taxon>Pseudomonadati</taxon>
        <taxon>Bacteroidota</taxon>
        <taxon>Sphingobacteriia</taxon>
        <taxon>Sphingobacteriales</taxon>
        <taxon>Sphingobacteriaceae</taxon>
        <taxon>Pedobacter</taxon>
    </lineage>
</organism>
<dbReference type="EMBL" id="BAABAK010000021">
    <property type="protein sequence ID" value="GAA3984757.1"/>
    <property type="molecule type" value="Genomic_DNA"/>
</dbReference>
<keyword evidence="3" id="KW-1185">Reference proteome</keyword>
<evidence type="ECO:0000313" key="3">
    <source>
        <dbReference type="Proteomes" id="UP001501081"/>
    </source>
</evidence>